<keyword evidence="1 2" id="KW-0238">DNA-binding</keyword>
<name>A0A8C6GB66_MUSSI</name>
<evidence type="ECO:0000256" key="1">
    <source>
        <dbReference type="PROSITE-ProRule" id="PRU00108"/>
    </source>
</evidence>
<proteinExistence type="predicted"/>
<evidence type="ECO:0000313" key="4">
    <source>
        <dbReference type="Ensembl" id="ENSMSIP00000003286.1"/>
    </source>
</evidence>
<dbReference type="InterPro" id="IPR009057">
    <property type="entry name" value="Homeodomain-like_sf"/>
</dbReference>
<accession>A0A8C6GB66</accession>
<dbReference type="Pfam" id="PF00046">
    <property type="entry name" value="Homeodomain"/>
    <property type="match status" value="1"/>
</dbReference>
<sequence>MEETDMTIFQMRLKDRRTVEITKMELTDVQFQKLRKHFETDRYPNEETLQALAEGLKLQKEVIRSWFITQRQRMMEHRWFFMRYYRDWITCCEYSTTRRIARQKNSKECSQNDPGLSEALEAIKRLKLSSGYQSRDGMSQDF</sequence>
<keyword evidence="1 2" id="KW-0539">Nucleus</keyword>
<evidence type="ECO:0000313" key="5">
    <source>
        <dbReference type="Proteomes" id="UP000694415"/>
    </source>
</evidence>
<dbReference type="GO" id="GO:0005634">
    <property type="term" value="C:nucleus"/>
    <property type="evidence" value="ECO:0007669"/>
    <property type="project" value="UniProtKB-SubCell"/>
</dbReference>
<feature type="DNA-binding region" description="Homeobox" evidence="1">
    <location>
        <begin position="19"/>
        <end position="78"/>
    </location>
</feature>
<evidence type="ECO:0000259" key="3">
    <source>
        <dbReference type="PROSITE" id="PS50071"/>
    </source>
</evidence>
<dbReference type="SMART" id="SM00389">
    <property type="entry name" value="HOX"/>
    <property type="match status" value="1"/>
</dbReference>
<dbReference type="InterPro" id="IPR001356">
    <property type="entry name" value="HD"/>
</dbReference>
<dbReference type="Ensembl" id="ENSMSIT00000004159.1">
    <property type="protein sequence ID" value="ENSMSIP00000003286.1"/>
    <property type="gene ID" value="ENSMSIG00000003064.1"/>
</dbReference>
<reference evidence="4" key="2">
    <citation type="submission" date="2025-09" db="UniProtKB">
        <authorList>
            <consortium name="Ensembl"/>
        </authorList>
    </citation>
    <scope>IDENTIFICATION</scope>
</reference>
<comment type="subcellular location">
    <subcellularLocation>
        <location evidence="1 2">Nucleus</location>
    </subcellularLocation>
</comment>
<dbReference type="Proteomes" id="UP000694415">
    <property type="component" value="Unplaced"/>
</dbReference>
<dbReference type="PROSITE" id="PS50071">
    <property type="entry name" value="HOMEOBOX_2"/>
    <property type="match status" value="1"/>
</dbReference>
<dbReference type="SUPFAM" id="SSF46689">
    <property type="entry name" value="Homeodomain-like"/>
    <property type="match status" value="1"/>
</dbReference>
<keyword evidence="1 2" id="KW-0371">Homeobox</keyword>
<dbReference type="GeneTree" id="ENSGT01140000282952"/>
<dbReference type="GO" id="GO:0003677">
    <property type="term" value="F:DNA binding"/>
    <property type="evidence" value="ECO:0007669"/>
    <property type="project" value="UniProtKB-UniRule"/>
</dbReference>
<keyword evidence="5" id="KW-1185">Reference proteome</keyword>
<reference evidence="4" key="1">
    <citation type="submission" date="2025-08" db="UniProtKB">
        <authorList>
            <consortium name="Ensembl"/>
        </authorList>
    </citation>
    <scope>IDENTIFICATION</scope>
</reference>
<dbReference type="AlphaFoldDB" id="A0A8C6GB66"/>
<feature type="domain" description="Homeobox" evidence="3">
    <location>
        <begin position="17"/>
        <end position="77"/>
    </location>
</feature>
<dbReference type="CDD" id="cd00086">
    <property type="entry name" value="homeodomain"/>
    <property type="match status" value="1"/>
</dbReference>
<evidence type="ECO:0000256" key="2">
    <source>
        <dbReference type="RuleBase" id="RU000682"/>
    </source>
</evidence>
<dbReference type="Gene3D" id="1.10.10.60">
    <property type="entry name" value="Homeodomain-like"/>
    <property type="match status" value="1"/>
</dbReference>
<protein>
    <recommendedName>
        <fullName evidence="3">Homeobox domain-containing protein</fullName>
    </recommendedName>
</protein>
<organism evidence="4 5">
    <name type="scientific">Mus spicilegus</name>
    <name type="common">Mound-building mouse</name>
    <dbReference type="NCBI Taxonomy" id="10103"/>
    <lineage>
        <taxon>Eukaryota</taxon>
        <taxon>Metazoa</taxon>
        <taxon>Chordata</taxon>
        <taxon>Craniata</taxon>
        <taxon>Vertebrata</taxon>
        <taxon>Euteleostomi</taxon>
        <taxon>Mammalia</taxon>
        <taxon>Eutheria</taxon>
        <taxon>Euarchontoglires</taxon>
        <taxon>Glires</taxon>
        <taxon>Rodentia</taxon>
        <taxon>Myomorpha</taxon>
        <taxon>Muroidea</taxon>
        <taxon>Muridae</taxon>
        <taxon>Murinae</taxon>
        <taxon>Mus</taxon>
        <taxon>Mus</taxon>
    </lineage>
</organism>